<comment type="caution">
    <text evidence="1">The sequence shown here is derived from an EMBL/GenBank/DDBJ whole genome shotgun (WGS) entry which is preliminary data.</text>
</comment>
<dbReference type="Proteomes" id="UP001338137">
    <property type="component" value="Unassembled WGS sequence"/>
</dbReference>
<organism evidence="1 2">
    <name type="scientific">Paenibacillus alba</name>
    <dbReference type="NCBI Taxonomy" id="1197127"/>
    <lineage>
        <taxon>Bacteria</taxon>
        <taxon>Bacillati</taxon>
        <taxon>Bacillota</taxon>
        <taxon>Bacilli</taxon>
        <taxon>Bacillales</taxon>
        <taxon>Paenibacillaceae</taxon>
        <taxon>Paenibacillus</taxon>
    </lineage>
</organism>
<dbReference type="RefSeq" id="WP_326075220.1">
    <property type="nucleotide sequence ID" value="NZ_JARLKY010000090.1"/>
</dbReference>
<sequence length="90" mass="10166">MIPYHYDGNTYNVVQNESSDELVGYRELGDGSVEIVTMFCGMHMKFRANVGTMKAVIAAREFLQERYNQEEQVILNDELETAASEAVQVA</sequence>
<proteinExistence type="predicted"/>
<keyword evidence="2" id="KW-1185">Reference proteome</keyword>
<evidence type="ECO:0000313" key="1">
    <source>
        <dbReference type="EMBL" id="MEC0231253.1"/>
    </source>
</evidence>
<name>A0ABU6GER5_9BACL</name>
<reference evidence="1 2" key="1">
    <citation type="submission" date="2023-03" db="EMBL/GenBank/DDBJ databases">
        <title>Bacillus Genome Sequencing.</title>
        <authorList>
            <person name="Dunlap C."/>
        </authorList>
    </citation>
    <scope>NUCLEOTIDE SEQUENCE [LARGE SCALE GENOMIC DNA]</scope>
    <source>
        <strain evidence="1 2">BD-533</strain>
    </source>
</reference>
<accession>A0ABU6GER5</accession>
<evidence type="ECO:0000313" key="2">
    <source>
        <dbReference type="Proteomes" id="UP001338137"/>
    </source>
</evidence>
<dbReference type="EMBL" id="JARLKY010000090">
    <property type="protein sequence ID" value="MEC0231253.1"/>
    <property type="molecule type" value="Genomic_DNA"/>
</dbReference>
<protein>
    <submittedName>
        <fullName evidence="1">Uncharacterized protein</fullName>
    </submittedName>
</protein>
<gene>
    <name evidence="1" type="ORF">P4I72_29565</name>
</gene>